<evidence type="ECO:0000256" key="4">
    <source>
        <dbReference type="ARBA" id="ARBA00022490"/>
    </source>
</evidence>
<dbReference type="AlphaFoldDB" id="A0A0X8G4Q6"/>
<dbReference type="Pfam" id="PF02367">
    <property type="entry name" value="TsaE"/>
    <property type="match status" value="1"/>
</dbReference>
<dbReference type="STRING" id="1622118.Lupro_01640"/>
<sequence length="138" mass="16177">MFKNYSLKQLPKISEEIIKLSNHKILLFYGKMGVGKTTLIKEIAKQLGVIDTVSSPTFSLVNEYHTTQNKKVFHFDFYRIETEEEALDIGIEEYFYSDNWCLIEWPNKVENLLPLKSVTISITKKNNQQRTIELKNNE</sequence>
<evidence type="ECO:0000313" key="12">
    <source>
        <dbReference type="Proteomes" id="UP000059672"/>
    </source>
</evidence>
<evidence type="ECO:0000256" key="6">
    <source>
        <dbReference type="ARBA" id="ARBA00022723"/>
    </source>
</evidence>
<keyword evidence="5" id="KW-0819">tRNA processing</keyword>
<dbReference type="GO" id="GO:0005737">
    <property type="term" value="C:cytoplasm"/>
    <property type="evidence" value="ECO:0007669"/>
    <property type="project" value="UniProtKB-SubCell"/>
</dbReference>
<keyword evidence="8" id="KW-0067">ATP-binding</keyword>
<dbReference type="Proteomes" id="UP000059672">
    <property type="component" value="Chromosome"/>
</dbReference>
<dbReference type="SUPFAM" id="SSF52540">
    <property type="entry name" value="P-loop containing nucleoside triphosphate hydrolases"/>
    <property type="match status" value="1"/>
</dbReference>
<evidence type="ECO:0000256" key="9">
    <source>
        <dbReference type="ARBA" id="ARBA00022842"/>
    </source>
</evidence>
<evidence type="ECO:0000256" key="1">
    <source>
        <dbReference type="ARBA" id="ARBA00004496"/>
    </source>
</evidence>
<reference evidence="11 12" key="2">
    <citation type="journal article" date="2016" name="Int. J. Syst. Evol. Microbiol.">
        <title>Lutibacter profundi sp. nov., isolated from a deep-sea hydrothermal system on the Arctic Mid-Ocean Ridge and emended description of the genus Lutibacter.</title>
        <authorList>
            <person name="Le Moine Bauer S."/>
            <person name="Roalkvam I."/>
            <person name="Steen I.H."/>
            <person name="Dahle H."/>
        </authorList>
    </citation>
    <scope>NUCLEOTIDE SEQUENCE [LARGE SCALE GENOMIC DNA]</scope>
    <source>
        <strain evidence="11 12">LP1</strain>
    </source>
</reference>
<evidence type="ECO:0000256" key="10">
    <source>
        <dbReference type="ARBA" id="ARBA00032441"/>
    </source>
</evidence>
<comment type="subcellular location">
    <subcellularLocation>
        <location evidence="1">Cytoplasm</location>
    </subcellularLocation>
</comment>
<dbReference type="RefSeq" id="WP_068205754.1">
    <property type="nucleotide sequence ID" value="NZ_CP013355.1"/>
</dbReference>
<evidence type="ECO:0000313" key="11">
    <source>
        <dbReference type="EMBL" id="AMC10036.1"/>
    </source>
</evidence>
<keyword evidence="4" id="KW-0963">Cytoplasm</keyword>
<dbReference type="InterPro" id="IPR003442">
    <property type="entry name" value="T6A_TsaE"/>
</dbReference>
<dbReference type="NCBIfam" id="TIGR00150">
    <property type="entry name" value="T6A_YjeE"/>
    <property type="match status" value="1"/>
</dbReference>
<dbReference type="GO" id="GO:0002949">
    <property type="term" value="P:tRNA threonylcarbamoyladenosine modification"/>
    <property type="evidence" value="ECO:0007669"/>
    <property type="project" value="InterPro"/>
</dbReference>
<dbReference type="PANTHER" id="PTHR33540:SF2">
    <property type="entry name" value="TRNA THREONYLCARBAMOYLADENOSINE BIOSYNTHESIS PROTEIN TSAE"/>
    <property type="match status" value="1"/>
</dbReference>
<proteinExistence type="inferred from homology"/>
<comment type="similarity">
    <text evidence="2">Belongs to the TsaE family.</text>
</comment>
<keyword evidence="6" id="KW-0479">Metal-binding</keyword>
<keyword evidence="12" id="KW-1185">Reference proteome</keyword>
<dbReference type="PATRIC" id="fig|1622118.3.peg.337"/>
<dbReference type="PANTHER" id="PTHR33540">
    <property type="entry name" value="TRNA THREONYLCARBAMOYLADENOSINE BIOSYNTHESIS PROTEIN TSAE"/>
    <property type="match status" value="1"/>
</dbReference>
<reference evidence="12" key="1">
    <citation type="submission" date="2015-12" db="EMBL/GenBank/DDBJ databases">
        <title>Complete genome sequence of Lutibacter profundus strain LP1.</title>
        <authorList>
            <person name="Wissuwa J."/>
            <person name="Le Moine Bauer S."/>
            <person name="Stokke R."/>
            <person name="Dahle H."/>
            <person name="Steen I.H."/>
        </authorList>
    </citation>
    <scope>NUCLEOTIDE SEQUENCE [LARGE SCALE GENOMIC DNA]</scope>
    <source>
        <strain evidence="12">LP1</strain>
    </source>
</reference>
<dbReference type="EMBL" id="CP013355">
    <property type="protein sequence ID" value="AMC10036.1"/>
    <property type="molecule type" value="Genomic_DNA"/>
</dbReference>
<evidence type="ECO:0000256" key="5">
    <source>
        <dbReference type="ARBA" id="ARBA00022694"/>
    </source>
</evidence>
<name>A0A0X8G4Q6_9FLAO</name>
<protein>
    <recommendedName>
        <fullName evidence="3">tRNA threonylcarbamoyladenosine biosynthesis protein TsaE</fullName>
    </recommendedName>
    <alternativeName>
        <fullName evidence="10">t(6)A37 threonylcarbamoyladenosine biosynthesis protein TsaE</fullName>
    </alternativeName>
</protein>
<keyword evidence="7" id="KW-0547">Nucleotide-binding</keyword>
<organism evidence="11 12">
    <name type="scientific">Lutibacter profundi</name>
    <dbReference type="NCBI Taxonomy" id="1622118"/>
    <lineage>
        <taxon>Bacteria</taxon>
        <taxon>Pseudomonadati</taxon>
        <taxon>Bacteroidota</taxon>
        <taxon>Flavobacteriia</taxon>
        <taxon>Flavobacteriales</taxon>
        <taxon>Flavobacteriaceae</taxon>
        <taxon>Lutibacter</taxon>
    </lineage>
</organism>
<dbReference type="GO" id="GO:0046872">
    <property type="term" value="F:metal ion binding"/>
    <property type="evidence" value="ECO:0007669"/>
    <property type="project" value="UniProtKB-KW"/>
</dbReference>
<dbReference type="Gene3D" id="3.40.50.300">
    <property type="entry name" value="P-loop containing nucleotide triphosphate hydrolases"/>
    <property type="match status" value="1"/>
</dbReference>
<accession>A0A0X8G4Q6</accession>
<dbReference type="InterPro" id="IPR027417">
    <property type="entry name" value="P-loop_NTPase"/>
</dbReference>
<gene>
    <name evidence="11" type="ORF">Lupro_01640</name>
</gene>
<evidence type="ECO:0000256" key="2">
    <source>
        <dbReference type="ARBA" id="ARBA00007599"/>
    </source>
</evidence>
<dbReference type="OrthoDB" id="9815896at2"/>
<evidence type="ECO:0000256" key="3">
    <source>
        <dbReference type="ARBA" id="ARBA00019010"/>
    </source>
</evidence>
<evidence type="ECO:0000256" key="8">
    <source>
        <dbReference type="ARBA" id="ARBA00022840"/>
    </source>
</evidence>
<evidence type="ECO:0000256" key="7">
    <source>
        <dbReference type="ARBA" id="ARBA00022741"/>
    </source>
</evidence>
<dbReference type="KEGG" id="lut:Lupro_01640"/>
<keyword evidence="9" id="KW-0460">Magnesium</keyword>
<dbReference type="GO" id="GO:0005524">
    <property type="term" value="F:ATP binding"/>
    <property type="evidence" value="ECO:0007669"/>
    <property type="project" value="UniProtKB-KW"/>
</dbReference>